<feature type="signal peptide" evidence="6">
    <location>
        <begin position="1"/>
        <end position="20"/>
    </location>
</feature>
<dbReference type="Pfam" id="PF00089">
    <property type="entry name" value="Trypsin"/>
    <property type="match status" value="1"/>
</dbReference>
<dbReference type="PANTHER" id="PTHR24252:SF12">
    <property type="entry name" value="TRANSMEMBRANE SERINE PROTEASE 7"/>
    <property type="match status" value="1"/>
</dbReference>
<proteinExistence type="predicted"/>
<dbReference type="AlphaFoldDB" id="A0A8K0FWL2"/>
<keyword evidence="3 5" id="KW-0720">Serine protease</keyword>
<dbReference type="SUPFAM" id="SSF50494">
    <property type="entry name" value="Trypsin-like serine proteases"/>
    <property type="match status" value="1"/>
</dbReference>
<accession>A0A8K0FWL2</accession>
<evidence type="ECO:0000256" key="6">
    <source>
        <dbReference type="SAM" id="SignalP"/>
    </source>
</evidence>
<dbReference type="PRINTS" id="PR00722">
    <property type="entry name" value="CHYMOTRYPSIN"/>
</dbReference>
<protein>
    <recommendedName>
        <fullName evidence="7">Peptidase S1 domain-containing protein</fullName>
    </recommendedName>
</protein>
<evidence type="ECO:0000256" key="1">
    <source>
        <dbReference type="ARBA" id="ARBA00022670"/>
    </source>
</evidence>
<dbReference type="InterPro" id="IPR001314">
    <property type="entry name" value="Peptidase_S1A"/>
</dbReference>
<dbReference type="GO" id="GO:0004252">
    <property type="term" value="F:serine-type endopeptidase activity"/>
    <property type="evidence" value="ECO:0007669"/>
    <property type="project" value="InterPro"/>
</dbReference>
<name>A0A8K0FWL2_IGNLU</name>
<dbReference type="InterPro" id="IPR043504">
    <property type="entry name" value="Peptidase_S1_PA_chymotrypsin"/>
</dbReference>
<dbReference type="Gene3D" id="2.40.10.10">
    <property type="entry name" value="Trypsin-like serine proteases"/>
    <property type="match status" value="1"/>
</dbReference>
<dbReference type="CDD" id="cd00190">
    <property type="entry name" value="Tryp_SPc"/>
    <property type="match status" value="1"/>
</dbReference>
<dbReference type="PROSITE" id="PS00134">
    <property type="entry name" value="TRYPSIN_HIS"/>
    <property type="match status" value="1"/>
</dbReference>
<dbReference type="OrthoDB" id="10059102at2759"/>
<dbReference type="PROSITE" id="PS00135">
    <property type="entry name" value="TRYPSIN_SER"/>
    <property type="match status" value="1"/>
</dbReference>
<keyword evidence="2 5" id="KW-0378">Hydrolase</keyword>
<keyword evidence="9" id="KW-1185">Reference proteome</keyword>
<dbReference type="SMART" id="SM00020">
    <property type="entry name" value="Tryp_SPc"/>
    <property type="match status" value="1"/>
</dbReference>
<dbReference type="InterPro" id="IPR001254">
    <property type="entry name" value="Trypsin_dom"/>
</dbReference>
<keyword evidence="4" id="KW-1015">Disulfide bond</keyword>
<reference evidence="8" key="1">
    <citation type="submission" date="2019-08" db="EMBL/GenBank/DDBJ databases">
        <title>The genome of the North American firefly Photinus pyralis.</title>
        <authorList>
            <consortium name="Photinus pyralis genome working group"/>
            <person name="Fallon T.R."/>
            <person name="Sander Lower S.E."/>
            <person name="Weng J.-K."/>
        </authorList>
    </citation>
    <scope>NUCLEOTIDE SEQUENCE</scope>
    <source>
        <strain evidence="8">TRF0915ILg1</strain>
        <tissue evidence="8">Whole body</tissue>
    </source>
</reference>
<dbReference type="InterPro" id="IPR009003">
    <property type="entry name" value="Peptidase_S1_PA"/>
</dbReference>
<evidence type="ECO:0000259" key="7">
    <source>
        <dbReference type="PROSITE" id="PS50240"/>
    </source>
</evidence>
<dbReference type="GO" id="GO:0006508">
    <property type="term" value="P:proteolysis"/>
    <property type="evidence" value="ECO:0007669"/>
    <property type="project" value="UniProtKB-KW"/>
</dbReference>
<dbReference type="Proteomes" id="UP000801492">
    <property type="component" value="Unassembled WGS sequence"/>
</dbReference>
<evidence type="ECO:0000256" key="3">
    <source>
        <dbReference type="ARBA" id="ARBA00022825"/>
    </source>
</evidence>
<evidence type="ECO:0000313" key="9">
    <source>
        <dbReference type="Proteomes" id="UP000801492"/>
    </source>
</evidence>
<feature type="domain" description="Peptidase S1" evidence="7">
    <location>
        <begin position="25"/>
        <end position="258"/>
    </location>
</feature>
<organism evidence="8 9">
    <name type="scientific">Ignelater luminosus</name>
    <name type="common">Cucubano</name>
    <name type="synonym">Pyrophorus luminosus</name>
    <dbReference type="NCBI Taxonomy" id="2038154"/>
    <lineage>
        <taxon>Eukaryota</taxon>
        <taxon>Metazoa</taxon>
        <taxon>Ecdysozoa</taxon>
        <taxon>Arthropoda</taxon>
        <taxon>Hexapoda</taxon>
        <taxon>Insecta</taxon>
        <taxon>Pterygota</taxon>
        <taxon>Neoptera</taxon>
        <taxon>Endopterygota</taxon>
        <taxon>Coleoptera</taxon>
        <taxon>Polyphaga</taxon>
        <taxon>Elateriformia</taxon>
        <taxon>Elateroidea</taxon>
        <taxon>Elateridae</taxon>
        <taxon>Agrypninae</taxon>
        <taxon>Pyrophorini</taxon>
        <taxon>Ignelater</taxon>
    </lineage>
</organism>
<evidence type="ECO:0000256" key="5">
    <source>
        <dbReference type="RuleBase" id="RU363034"/>
    </source>
</evidence>
<dbReference type="EMBL" id="VTPC01090698">
    <property type="protein sequence ID" value="KAF2881790.1"/>
    <property type="molecule type" value="Genomic_DNA"/>
</dbReference>
<evidence type="ECO:0000256" key="4">
    <source>
        <dbReference type="ARBA" id="ARBA00023157"/>
    </source>
</evidence>
<dbReference type="PROSITE" id="PS50240">
    <property type="entry name" value="TRYPSIN_DOM"/>
    <property type="match status" value="1"/>
</dbReference>
<gene>
    <name evidence="8" type="ORF">ILUMI_24385</name>
</gene>
<dbReference type="InterPro" id="IPR033116">
    <property type="entry name" value="TRYPSIN_SER"/>
</dbReference>
<feature type="chain" id="PRO_5035431058" description="Peptidase S1 domain-containing protein" evidence="6">
    <location>
        <begin position="21"/>
        <end position="331"/>
    </location>
</feature>
<sequence length="331" mass="36181">MLFVTVYFWGLYFASLLVNGSPWRIIGGRPVEEGELPYQVSLRRSYNDNHFCGGSIISSLHILTAAHCMFYSWGGVLPPIVVSVFAGQVGLSPTETSIYRNASKIITHEDFNKTTFANDVAIIELDRELPISKLISSVAMREVSITSGKCIVSGWGYQEHESGIVSETLLAAEVDIIEFSKCQEMYNKDNMTLVEGMLCAGHEKGETDACQGDSGGPLVCDGLLTGVVSTGAGCGEPDFPGIYADVAKYLPWVNSHVVSTQTTTITNEETTYLTETEADDKHTHVDTTAEATDARHTTYPSKELQDYNSKTVFLLDRNLLLISAIIAIVLQ</sequence>
<evidence type="ECO:0000313" key="8">
    <source>
        <dbReference type="EMBL" id="KAF2881790.1"/>
    </source>
</evidence>
<keyword evidence="6" id="KW-0732">Signal</keyword>
<evidence type="ECO:0000256" key="2">
    <source>
        <dbReference type="ARBA" id="ARBA00022801"/>
    </source>
</evidence>
<comment type="caution">
    <text evidence="8">The sequence shown here is derived from an EMBL/GenBank/DDBJ whole genome shotgun (WGS) entry which is preliminary data.</text>
</comment>
<dbReference type="InterPro" id="IPR018114">
    <property type="entry name" value="TRYPSIN_HIS"/>
</dbReference>
<keyword evidence="1 5" id="KW-0645">Protease</keyword>
<dbReference type="PANTHER" id="PTHR24252">
    <property type="entry name" value="ACROSIN-RELATED"/>
    <property type="match status" value="1"/>
</dbReference>
<dbReference type="FunFam" id="2.40.10.10:FF:000034">
    <property type="entry name" value="Eupolytin"/>
    <property type="match status" value="1"/>
</dbReference>